<evidence type="ECO:0008006" key="5">
    <source>
        <dbReference type="Google" id="ProtNLM"/>
    </source>
</evidence>
<evidence type="ECO:0000313" key="3">
    <source>
        <dbReference type="EMBL" id="MFD2036118.1"/>
    </source>
</evidence>
<keyword evidence="1" id="KW-0175">Coiled coil</keyword>
<dbReference type="EMBL" id="JBHUHR010000039">
    <property type="protein sequence ID" value="MFD2036118.1"/>
    <property type="molecule type" value="Genomic_DNA"/>
</dbReference>
<feature type="compositionally biased region" description="Polar residues" evidence="2">
    <location>
        <begin position="38"/>
        <end position="47"/>
    </location>
</feature>
<feature type="compositionally biased region" description="Basic and acidic residues" evidence="2">
    <location>
        <begin position="1"/>
        <end position="12"/>
    </location>
</feature>
<feature type="region of interest" description="Disordered" evidence="2">
    <location>
        <begin position="1"/>
        <end position="182"/>
    </location>
</feature>
<sequence length="1211" mass="133205">MSEVATHIEKPKSKSGSNQNKTSETKAIDSEVPVWAENNFSFDQSPITDKDQNPFFRNEFLTTSQNTNAKSAESPTKASTDTPELDLPEASVPSIELFSGEEPLQSEVGEVSNEMESNYPSSPQEDPAFISMRSASEQVAENQTQHEDPEIESQRAQSAAPIASNESLGAAQSSQVEAMAAQEPEEFDAVGFKSALMAQIEQMQLPANAEQATKFDKHNNLSEIQQNATSQVNQEQEQSAGPIAAASEAEPDVEAVVEREIEEIPEPNIGEVPASISADRAMPNPRPDSQVSSPLQENVQEVEQQMESNNISNEQLANANEPSFTQALSSTETAREHANAAPDQFRIGEQSTLNANANEAENLSQSQLEEMHGDRNASFDQLALTQEQTGSNDSAERSRIAADIDAIYERTKTKVDEILGALEEKVTQMFTAAATKAKQLFEQYVDRKMRAYKAERYSGADGALRWGYDKLAGMPDEINDFFTEGRQVYIEYIEKALDPIAETVANELNLAKTTIQEGRNEVAQYVAELPENLQSIGTEAAEAIQTQFDSLDDSVNEKQSALVDSLAAQYMESLQEVDARIEEMQAENRGLIDMALDAVGEVIGVIIALKDMFLNLLSAIADVVNTIIEDPIGFLKNLFSGIALGLENFGKNILTHLQAGLIGWLTGALGNVGIQLPEDIFSLKGIFSLVSQILGFTWERVRAIGVKVIGEPVMKAFETGFEIIMILKNEGLAGLWEYIKEQFNDLKELVIEGIKTMIRDTIINAGIKWLMGLLSPVGAFIKAAMAIIDVVTFFVQKAAQIIELVSAFVESVRAVASGSITAVANAIEGALARAVPLVIGFLANLLGIGGLADKVIAIMTKIQERVAKAITKLWMKIKELGKKFLAKIGIGGEKESKNDPEKQKKIDAGLIYLKEEEKRQDKDGNAKLTLEQAQDVAKNTKKQHPVFKSITPRQEGDNWKYDWKGSGGTATGTKVEGAKEETKVSYPSPQKSVADPLTSNRKKGSKPKVIPGWKHAQVLNKTGNQFWRRGHMVSEEFGGVGEEKNISIIPQTTNSLMSSGPEDFAKKKTEEGKTLRYETTWKNHPDDVSPLKHDITNFGQEISVNITIKENNKTENFPFPNLSKPSKSVKNVKINLNDSGEPIFVTQFNMTHSFAREVLAEKGKNGNFKSFKNLKSRMKKVYKDRDTNTYDNNINNIENAMKQNKTLSIKG</sequence>
<evidence type="ECO:0000256" key="1">
    <source>
        <dbReference type="SAM" id="Coils"/>
    </source>
</evidence>
<accession>A0ABW4VS48</accession>
<feature type="compositionally biased region" description="Low complexity" evidence="2">
    <location>
        <begin position="296"/>
        <end position="308"/>
    </location>
</feature>
<feature type="compositionally biased region" description="Acidic residues" evidence="2">
    <location>
        <begin position="249"/>
        <end position="265"/>
    </location>
</feature>
<feature type="compositionally biased region" description="Polar residues" evidence="2">
    <location>
        <begin position="133"/>
        <end position="143"/>
    </location>
</feature>
<feature type="region of interest" description="Disordered" evidence="2">
    <location>
        <begin position="208"/>
        <end position="308"/>
    </location>
</feature>
<comment type="caution">
    <text evidence="3">The sequence shown here is derived from an EMBL/GenBank/DDBJ whole genome shotgun (WGS) entry which is preliminary data.</text>
</comment>
<organism evidence="3 4">
    <name type="scientific">Belliella marina</name>
    <dbReference type="NCBI Taxonomy" id="1644146"/>
    <lineage>
        <taxon>Bacteria</taxon>
        <taxon>Pseudomonadati</taxon>
        <taxon>Bacteroidota</taxon>
        <taxon>Cytophagia</taxon>
        <taxon>Cytophagales</taxon>
        <taxon>Cyclobacteriaceae</taxon>
        <taxon>Belliella</taxon>
    </lineage>
</organism>
<evidence type="ECO:0000313" key="4">
    <source>
        <dbReference type="Proteomes" id="UP001597361"/>
    </source>
</evidence>
<feature type="compositionally biased region" description="Polar residues" evidence="2">
    <location>
        <begin position="114"/>
        <end position="124"/>
    </location>
</feature>
<dbReference type="RefSeq" id="WP_376887141.1">
    <property type="nucleotide sequence ID" value="NZ_JBHUHR010000039.1"/>
</dbReference>
<proteinExistence type="predicted"/>
<feature type="compositionally biased region" description="Polar residues" evidence="2">
    <location>
        <begin position="164"/>
        <end position="176"/>
    </location>
</feature>
<feature type="compositionally biased region" description="Polar residues" evidence="2">
    <location>
        <begin position="60"/>
        <end position="82"/>
    </location>
</feature>
<protein>
    <recommendedName>
        <fullName evidence="5">DNA/RNA non-specific endonuclease</fullName>
    </recommendedName>
</protein>
<reference evidence="4" key="1">
    <citation type="journal article" date="2019" name="Int. J. Syst. Evol. Microbiol.">
        <title>The Global Catalogue of Microorganisms (GCM) 10K type strain sequencing project: providing services to taxonomists for standard genome sequencing and annotation.</title>
        <authorList>
            <consortium name="The Broad Institute Genomics Platform"/>
            <consortium name="The Broad Institute Genome Sequencing Center for Infectious Disease"/>
            <person name="Wu L."/>
            <person name="Ma J."/>
        </authorList>
    </citation>
    <scope>NUCLEOTIDE SEQUENCE [LARGE SCALE GENOMIC DNA]</scope>
    <source>
        <strain evidence="4">CGMCC 1.15180</strain>
    </source>
</reference>
<keyword evidence="4" id="KW-1185">Reference proteome</keyword>
<feature type="compositionally biased region" description="Polar residues" evidence="2">
    <location>
        <begin position="221"/>
        <end position="239"/>
    </location>
</feature>
<name>A0ABW4VS48_9BACT</name>
<dbReference type="Proteomes" id="UP001597361">
    <property type="component" value="Unassembled WGS sequence"/>
</dbReference>
<evidence type="ECO:0000256" key="2">
    <source>
        <dbReference type="SAM" id="MobiDB-lite"/>
    </source>
</evidence>
<feature type="coiled-coil region" evidence="1">
    <location>
        <begin position="567"/>
        <end position="594"/>
    </location>
</feature>
<gene>
    <name evidence="3" type="ORF">ACFSKL_15050</name>
</gene>
<feature type="region of interest" description="Disordered" evidence="2">
    <location>
        <begin position="958"/>
        <end position="1009"/>
    </location>
</feature>